<dbReference type="RefSeq" id="WP_015394028.1">
    <property type="nucleotide sequence ID" value="NC_020291.1"/>
</dbReference>
<evidence type="ECO:0000313" key="1">
    <source>
        <dbReference type="EMBL" id="AGF57715.1"/>
    </source>
</evidence>
<dbReference type="PATRIC" id="fig|931276.5.peg.3992"/>
<evidence type="ECO:0000313" key="2">
    <source>
        <dbReference type="Proteomes" id="UP000011728"/>
    </source>
</evidence>
<keyword evidence="2" id="KW-1185">Reference proteome</keyword>
<dbReference type="KEGG" id="csr:Cspa_c39580"/>
<gene>
    <name evidence="1" type="ORF">Cspa_c39580</name>
</gene>
<organism evidence="1 2">
    <name type="scientific">Clostridium saccharoperbutylacetonicum N1-4(HMT)</name>
    <dbReference type="NCBI Taxonomy" id="931276"/>
    <lineage>
        <taxon>Bacteria</taxon>
        <taxon>Bacillati</taxon>
        <taxon>Bacillota</taxon>
        <taxon>Clostridia</taxon>
        <taxon>Eubacteriales</taxon>
        <taxon>Clostridiaceae</taxon>
        <taxon>Clostridium</taxon>
    </lineage>
</organism>
<dbReference type="HOGENOM" id="CLU_123234_0_0_9"/>
<dbReference type="AlphaFoldDB" id="M1LWX6"/>
<dbReference type="OrthoDB" id="1639410at2"/>
<evidence type="ECO:0008006" key="3">
    <source>
        <dbReference type="Google" id="ProtNLM"/>
    </source>
</evidence>
<reference evidence="1 2" key="1">
    <citation type="submission" date="2013-02" db="EMBL/GenBank/DDBJ databases">
        <title>Genome sequence of Clostridium saccharoperbutylacetonicum N1-4(HMT).</title>
        <authorList>
            <person name="Poehlein A."/>
            <person name="Daniel R."/>
        </authorList>
    </citation>
    <scope>NUCLEOTIDE SEQUENCE [LARGE SCALE GENOMIC DNA]</scope>
    <source>
        <strain evidence="2">N1-4(HMT)</strain>
    </source>
</reference>
<name>M1LWX6_9CLOT</name>
<proteinExistence type="predicted"/>
<dbReference type="EMBL" id="CP004121">
    <property type="protein sequence ID" value="AGF57715.1"/>
    <property type="molecule type" value="Genomic_DNA"/>
</dbReference>
<dbReference type="STRING" id="36745.CLSAP_37350"/>
<sequence>MKSFPFDKFKEGFIKEIKSVFTQFIDKYKDKKPYIFTILVPDYIATNHPKSYCISFNGNTTDEFEAEGYCYTTRDSDELYYKYCSDEWNDHSISENDFPECNKIVLEYIIENENVISNKDYNYTDEFLQFREDFFDTLIKSIEQLRAEEFFKSVYQEHILINFEVREYYQEDEMLEIFKRLNTKEELSIYAKWL</sequence>
<dbReference type="InterPro" id="IPR025409">
    <property type="entry name" value="DUF4303"/>
</dbReference>
<dbReference type="eggNOG" id="ENOG5030ITN">
    <property type="taxonomic scope" value="Bacteria"/>
</dbReference>
<dbReference type="Pfam" id="PF14136">
    <property type="entry name" value="DUF4303"/>
    <property type="match status" value="1"/>
</dbReference>
<protein>
    <recommendedName>
        <fullName evidence="3">DUF4303 domain-containing protein</fullName>
    </recommendedName>
</protein>
<accession>M1LWX6</accession>
<dbReference type="Proteomes" id="UP000011728">
    <property type="component" value="Chromosome"/>
</dbReference>